<dbReference type="PANTHER" id="PTHR46098:SF1">
    <property type="entry name" value="TRNA (CYTOSINE(38)-C(5))-METHYLTRANSFERASE"/>
    <property type="match status" value="1"/>
</dbReference>
<dbReference type="GO" id="GO:0009307">
    <property type="term" value="P:DNA restriction-modification system"/>
    <property type="evidence" value="ECO:0007669"/>
    <property type="project" value="UniProtKB-KW"/>
</dbReference>
<reference evidence="8 9" key="1">
    <citation type="submission" date="2016-02" db="EMBL/GenBank/DDBJ databases">
        <authorList>
            <consortium name="Pathogen Informatics"/>
        </authorList>
    </citation>
    <scope>NUCLEOTIDE SEQUENCE [LARGE SCALE GENOMIC DNA]</scope>
    <source>
        <strain evidence="8 9">LSS52</strain>
    </source>
</reference>
<gene>
    <name evidence="8" type="primary">hhaIM_3</name>
    <name evidence="8" type="ORF">ERS132414_02262</name>
</gene>
<evidence type="ECO:0000256" key="5">
    <source>
        <dbReference type="ARBA" id="ARBA00022747"/>
    </source>
</evidence>
<dbReference type="NCBIfam" id="TIGR00675">
    <property type="entry name" value="dcm"/>
    <property type="match status" value="1"/>
</dbReference>
<name>A0A0Z8HE56_STRSU</name>
<evidence type="ECO:0000313" key="8">
    <source>
        <dbReference type="EMBL" id="CYV15541.1"/>
    </source>
</evidence>
<keyword evidence="2 6" id="KW-0489">Methyltransferase</keyword>
<evidence type="ECO:0000256" key="4">
    <source>
        <dbReference type="ARBA" id="ARBA00022691"/>
    </source>
</evidence>
<dbReference type="Gene3D" id="3.40.50.150">
    <property type="entry name" value="Vaccinia Virus protein VP39"/>
    <property type="match status" value="1"/>
</dbReference>
<dbReference type="AlphaFoldDB" id="A0A0Z8HE56"/>
<organism evidence="8 9">
    <name type="scientific">Streptococcus suis</name>
    <dbReference type="NCBI Taxonomy" id="1307"/>
    <lineage>
        <taxon>Bacteria</taxon>
        <taxon>Bacillati</taxon>
        <taxon>Bacillota</taxon>
        <taxon>Bacilli</taxon>
        <taxon>Lactobacillales</taxon>
        <taxon>Streptococcaceae</taxon>
        <taxon>Streptococcus</taxon>
    </lineage>
</organism>
<dbReference type="Proteomes" id="UP000072794">
    <property type="component" value="Unassembled WGS sequence"/>
</dbReference>
<accession>A0A0Z8HE56</accession>
<dbReference type="GO" id="GO:0003886">
    <property type="term" value="F:DNA (cytosine-5-)-methyltransferase activity"/>
    <property type="evidence" value="ECO:0007669"/>
    <property type="project" value="UniProtKB-EC"/>
</dbReference>
<dbReference type="InterPro" id="IPR050750">
    <property type="entry name" value="C5-MTase"/>
</dbReference>
<comment type="similarity">
    <text evidence="6 7">Belongs to the class I-like SAM-binding methyltransferase superfamily. C5-methyltransferase family.</text>
</comment>
<dbReference type="PROSITE" id="PS51679">
    <property type="entry name" value="SAM_MT_C5"/>
    <property type="match status" value="1"/>
</dbReference>
<dbReference type="Gene3D" id="3.90.120.10">
    <property type="entry name" value="DNA Methylase, subunit A, domain 2"/>
    <property type="match status" value="2"/>
</dbReference>
<evidence type="ECO:0000256" key="7">
    <source>
        <dbReference type="RuleBase" id="RU000416"/>
    </source>
</evidence>
<dbReference type="InterPro" id="IPR029063">
    <property type="entry name" value="SAM-dependent_MTases_sf"/>
</dbReference>
<dbReference type="GO" id="GO:0032259">
    <property type="term" value="P:methylation"/>
    <property type="evidence" value="ECO:0007669"/>
    <property type="project" value="UniProtKB-KW"/>
</dbReference>
<sequence>MTLTFLDFFAGVGGFRRGLELAGFKCIGYCEKDKFARKSYEAMYDTKGEWFHDDITSIDQTQLPKADLWCAGSPCQNVSIAGKRAGLYGERSGLFFTFVDIIQSQEEEDKPEWILLENVKGLLSSGGGRDYLDYLSLLDEAGYDLEWQVFNSKDYGVPQNRERIYTLGHLRNRGRRKVLPISGESGSHLKQLVGGMQSYRVYDPSGIATTLVGAGGGLGAKTGLYLIDQSLTEPKLTDEARCITARYTAGATKRTAMNSGVLEIQPILTPNRINKRQNGRRIKEQDEPMFTLTSQDRHGVLEGIKVRNGTKQGYQVAEVGDSVDLSYPNSPTRRARVGKGIAHNLSCGGQMGAVVWNDRVVKIRRLTPRECFRLQGFSDDLFEKAQAVNSDAQLYKQAGNGVTVTVVYTIGCAILASKGLSKISSK</sequence>
<feature type="active site" evidence="6">
    <location>
        <position position="75"/>
    </location>
</feature>
<protein>
    <recommendedName>
        <fullName evidence="1">DNA (cytosine-5-)-methyltransferase</fullName>
        <ecNumber evidence="1">2.1.1.37</ecNumber>
    </recommendedName>
</protein>
<dbReference type="PRINTS" id="PR00105">
    <property type="entry name" value="C5METTRFRASE"/>
</dbReference>
<evidence type="ECO:0000256" key="6">
    <source>
        <dbReference type="PROSITE-ProRule" id="PRU01016"/>
    </source>
</evidence>
<evidence type="ECO:0000256" key="1">
    <source>
        <dbReference type="ARBA" id="ARBA00011975"/>
    </source>
</evidence>
<evidence type="ECO:0000313" key="9">
    <source>
        <dbReference type="Proteomes" id="UP000072794"/>
    </source>
</evidence>
<dbReference type="SUPFAM" id="SSF53335">
    <property type="entry name" value="S-adenosyl-L-methionine-dependent methyltransferases"/>
    <property type="match status" value="1"/>
</dbReference>
<keyword evidence="4 6" id="KW-0949">S-adenosyl-L-methionine</keyword>
<evidence type="ECO:0000256" key="3">
    <source>
        <dbReference type="ARBA" id="ARBA00022679"/>
    </source>
</evidence>
<keyword evidence="5" id="KW-0680">Restriction system</keyword>
<dbReference type="RefSeq" id="WP_044775952.1">
    <property type="nucleotide sequence ID" value="NZ_CEDY01000010.1"/>
</dbReference>
<keyword evidence="3 6" id="KW-0808">Transferase</keyword>
<evidence type="ECO:0000256" key="2">
    <source>
        <dbReference type="ARBA" id="ARBA00022603"/>
    </source>
</evidence>
<proteinExistence type="inferred from homology"/>
<dbReference type="InterPro" id="IPR001525">
    <property type="entry name" value="C5_MeTfrase"/>
</dbReference>
<dbReference type="EMBL" id="FIHA01000070">
    <property type="protein sequence ID" value="CYV15541.1"/>
    <property type="molecule type" value="Genomic_DNA"/>
</dbReference>
<dbReference type="PANTHER" id="PTHR46098">
    <property type="entry name" value="TRNA (CYTOSINE(38)-C(5))-METHYLTRANSFERASE"/>
    <property type="match status" value="1"/>
</dbReference>
<dbReference type="EC" id="2.1.1.37" evidence="1"/>
<dbReference type="Pfam" id="PF00145">
    <property type="entry name" value="DNA_methylase"/>
    <property type="match status" value="1"/>
</dbReference>